<protein>
    <recommendedName>
        <fullName evidence="2">Protein CPL1-like domain-containing protein</fullName>
    </recommendedName>
</protein>
<dbReference type="InterPro" id="IPR048661">
    <property type="entry name" value="CPL1-like"/>
</dbReference>
<gene>
    <name evidence="3" type="ORF">NliqN6_4418</name>
</gene>
<evidence type="ECO:0000313" key="4">
    <source>
        <dbReference type="Proteomes" id="UP000620104"/>
    </source>
</evidence>
<feature type="chain" id="PRO_5034776795" description="Protein CPL1-like domain-containing protein" evidence="1">
    <location>
        <begin position="23"/>
        <end position="608"/>
    </location>
</feature>
<keyword evidence="1" id="KW-0732">Signal</keyword>
<keyword evidence="4" id="KW-1185">Reference proteome</keyword>
<evidence type="ECO:0000313" key="3">
    <source>
        <dbReference type="EMBL" id="GHJ88016.1"/>
    </source>
</evidence>
<comment type="caution">
    <text evidence="3">The sequence shown here is derived from an EMBL/GenBank/DDBJ whole genome shotgun (WGS) entry which is preliminary data.</text>
</comment>
<dbReference type="Pfam" id="PF21671">
    <property type="entry name" value="CPL1-like"/>
    <property type="match status" value="1"/>
</dbReference>
<evidence type="ECO:0000256" key="1">
    <source>
        <dbReference type="SAM" id="SignalP"/>
    </source>
</evidence>
<accession>A0A8H3YHX1</accession>
<dbReference type="AlphaFoldDB" id="A0A8H3YHX1"/>
<dbReference type="OrthoDB" id="439917at2759"/>
<reference evidence="3" key="1">
    <citation type="submission" date="2020-07" db="EMBL/GenBank/DDBJ databases">
        <title>Draft Genome Sequence of a Deep-Sea Yeast, Naganishia (Cryptococcus) liquefaciens strain N6.</title>
        <authorList>
            <person name="Han Y.W."/>
            <person name="Kajitani R."/>
            <person name="Morimoto H."/>
            <person name="Parhat M."/>
            <person name="Tsubouchi H."/>
            <person name="Bakenova O."/>
            <person name="Ogata M."/>
            <person name="Argunhan B."/>
            <person name="Aoki R."/>
            <person name="Kajiwara S."/>
            <person name="Itoh T."/>
            <person name="Iwasaki H."/>
        </authorList>
    </citation>
    <scope>NUCLEOTIDE SEQUENCE</scope>
    <source>
        <strain evidence="3">N6</strain>
    </source>
</reference>
<organism evidence="3 4">
    <name type="scientific">Naganishia liquefaciens</name>
    <dbReference type="NCBI Taxonomy" id="104408"/>
    <lineage>
        <taxon>Eukaryota</taxon>
        <taxon>Fungi</taxon>
        <taxon>Dikarya</taxon>
        <taxon>Basidiomycota</taxon>
        <taxon>Agaricomycotina</taxon>
        <taxon>Tremellomycetes</taxon>
        <taxon>Filobasidiales</taxon>
        <taxon>Filobasidiaceae</taxon>
        <taxon>Naganishia</taxon>
    </lineage>
</organism>
<feature type="signal peptide" evidence="1">
    <location>
        <begin position="1"/>
        <end position="22"/>
    </location>
</feature>
<dbReference type="EMBL" id="BLZA01000028">
    <property type="protein sequence ID" value="GHJ88016.1"/>
    <property type="molecule type" value="Genomic_DNA"/>
</dbReference>
<evidence type="ECO:0000259" key="2">
    <source>
        <dbReference type="Pfam" id="PF21671"/>
    </source>
</evidence>
<dbReference type="Proteomes" id="UP000620104">
    <property type="component" value="Unassembled WGS sequence"/>
</dbReference>
<feature type="domain" description="Protein CPL1-like" evidence="2">
    <location>
        <begin position="546"/>
        <end position="606"/>
    </location>
</feature>
<sequence>MRFLSGIVLVFAHSTQTSIVLAQDDAGNPCIASNGRMTGVTPDCTSGWCRYNICASLPLAYLGDPCEDSSQCIGIESIAGYSPDCGAFAGVETRCGEDGAACRADNGDDSGLTPICTSGQCRNRFALVRIPFSPANNVLPIGNVKLGYRVSTGDATSRCFCRNNFCASTPTANLGEACFQDNQCVNAETWNDNPAYCAGNPRICGGGSARCYSDSGFESGSSSVCASGYCRRYQCTTLNPSPPGAPCEFDFGCEGRQICVVGYCSDAGLPCLASDNTLTGFTDECQAKYCRSGSCATLPSAQIGQPCDDSNQCVDAETWQDVPAACAGPSEGEKTCGGETAFCFAENGEAIGPADICASGRCRSSQCTSLIPRENGEFCQGDYQCSETSSCIRSTCRGSDGGCTVEDGTGNNQNMGPSGDCPSLFCRAGVCSNVPPATLGDECDEDLDCAGSDGQASFRSLLNCGSGEGGVKRCGSGGAPCVPLDGGATGHAPDLCISGLCSEYSCTDALVTPGFRKRGGLVGQARIPTRLCPGNLYPCPVYPKGYECIDIQNSLESCGGCVGRNLPGIDCSADVNAAEIACIRGRCVIAKCSPGYVVAVENNTCVEE</sequence>
<proteinExistence type="predicted"/>
<name>A0A8H3YHX1_9TREE</name>